<keyword evidence="7 9" id="KW-0460">Magnesium</keyword>
<dbReference type="Pfam" id="PF09827">
    <property type="entry name" value="CRISPR_Cas2"/>
    <property type="match status" value="1"/>
</dbReference>
<feature type="binding site" evidence="9">
    <location>
        <position position="67"/>
    </location>
    <ligand>
        <name>Mg(2+)</name>
        <dbReference type="ChEBI" id="CHEBI:18420"/>
        <note>catalytic</note>
    </ligand>
</feature>
<evidence type="ECO:0000256" key="6">
    <source>
        <dbReference type="ARBA" id="ARBA00022801"/>
    </source>
</evidence>
<keyword evidence="8 9" id="KW-0051">Antiviral defense</keyword>
<comment type="similarity">
    <text evidence="2 9">Belongs to the CRISPR-associated endoribonuclease Cas2 protein family.</text>
</comment>
<proteinExistence type="inferred from homology"/>
<keyword evidence="11" id="KW-1185">Reference proteome</keyword>
<name>A0A4U3KXF2_9BACT</name>
<evidence type="ECO:0000256" key="4">
    <source>
        <dbReference type="ARBA" id="ARBA00022723"/>
    </source>
</evidence>
<dbReference type="GO" id="GO:0051607">
    <property type="term" value="P:defense response to virus"/>
    <property type="evidence" value="ECO:0007669"/>
    <property type="project" value="UniProtKB-UniRule"/>
</dbReference>
<accession>A0A4U3KXF2</accession>
<dbReference type="RefSeq" id="WP_137263397.1">
    <property type="nucleotide sequence ID" value="NZ_SZQL01000018.1"/>
</dbReference>
<dbReference type="SUPFAM" id="SSF143430">
    <property type="entry name" value="TTP0101/SSO1404-like"/>
    <property type="match status" value="1"/>
</dbReference>
<keyword evidence="6 9" id="KW-0378">Hydrolase</keyword>
<evidence type="ECO:0000256" key="9">
    <source>
        <dbReference type="HAMAP-Rule" id="MF_01471"/>
    </source>
</evidence>
<dbReference type="PANTHER" id="PTHR34405:SF3">
    <property type="entry name" value="CRISPR-ASSOCIATED ENDORIBONUCLEASE CAS2 3"/>
    <property type="match status" value="1"/>
</dbReference>
<evidence type="ECO:0000256" key="2">
    <source>
        <dbReference type="ARBA" id="ARBA00009959"/>
    </source>
</evidence>
<dbReference type="EC" id="3.1.-.-" evidence="9"/>
<protein>
    <recommendedName>
        <fullName evidence="9">CRISPR-associated endoribonuclease Cas2</fullName>
        <ecNumber evidence="9">3.1.-.-</ecNumber>
    </recommendedName>
</protein>
<reference evidence="10 11" key="1">
    <citation type="submission" date="2019-05" db="EMBL/GenBank/DDBJ databases">
        <title>Panacibacter sp. strain 17mud1-8 Genome sequencing and assembly.</title>
        <authorList>
            <person name="Chhetri G."/>
        </authorList>
    </citation>
    <scope>NUCLEOTIDE SEQUENCE [LARGE SCALE GENOMIC DNA]</scope>
    <source>
        <strain evidence="10 11">17mud1-8</strain>
    </source>
</reference>
<dbReference type="Gene3D" id="3.30.70.240">
    <property type="match status" value="1"/>
</dbReference>
<sequence>MSRPRKTVQSLEQRLQKIKDAGLALVPVRATVFEADETLAERIKKILYLLQTTPVKATRMTFLILYDIEDDKVRKEVAKYLKQKGCIRIQKSVFMASAEHLLYEQMYKDLHEVQQHYDNSDSIILVPFNTTDARSMKIIGKDVQVSTIINKPNTLFF</sequence>
<evidence type="ECO:0000256" key="7">
    <source>
        <dbReference type="ARBA" id="ARBA00022842"/>
    </source>
</evidence>
<dbReference type="InterPro" id="IPR019199">
    <property type="entry name" value="Virulence_VapD/CRISPR_Cas2"/>
</dbReference>
<dbReference type="InterPro" id="IPR021127">
    <property type="entry name" value="CRISPR_associated_Cas2"/>
</dbReference>
<evidence type="ECO:0000256" key="8">
    <source>
        <dbReference type="ARBA" id="ARBA00023118"/>
    </source>
</evidence>
<dbReference type="GO" id="GO:0016787">
    <property type="term" value="F:hydrolase activity"/>
    <property type="evidence" value="ECO:0007669"/>
    <property type="project" value="UniProtKB-KW"/>
</dbReference>
<dbReference type="GO" id="GO:0004521">
    <property type="term" value="F:RNA endonuclease activity"/>
    <property type="evidence" value="ECO:0007669"/>
    <property type="project" value="InterPro"/>
</dbReference>
<evidence type="ECO:0000256" key="5">
    <source>
        <dbReference type="ARBA" id="ARBA00022759"/>
    </source>
</evidence>
<dbReference type="PANTHER" id="PTHR34405">
    <property type="entry name" value="CRISPR-ASSOCIATED ENDORIBONUCLEASE CAS2"/>
    <property type="match status" value="1"/>
</dbReference>
<keyword evidence="3 9" id="KW-0540">Nuclease</keyword>
<dbReference type="GO" id="GO:0046872">
    <property type="term" value="F:metal ion binding"/>
    <property type="evidence" value="ECO:0007669"/>
    <property type="project" value="UniProtKB-UniRule"/>
</dbReference>
<dbReference type="CDD" id="cd09725">
    <property type="entry name" value="Cas2_I_II_III"/>
    <property type="match status" value="1"/>
</dbReference>
<dbReference type="AlphaFoldDB" id="A0A4U3KXF2"/>
<organism evidence="10 11">
    <name type="scientific">Ilyomonas limi</name>
    <dbReference type="NCBI Taxonomy" id="2575867"/>
    <lineage>
        <taxon>Bacteria</taxon>
        <taxon>Pseudomonadati</taxon>
        <taxon>Bacteroidota</taxon>
        <taxon>Chitinophagia</taxon>
        <taxon>Chitinophagales</taxon>
        <taxon>Chitinophagaceae</taxon>
        <taxon>Ilyomonas</taxon>
    </lineage>
</organism>
<evidence type="ECO:0000313" key="10">
    <source>
        <dbReference type="EMBL" id="TKK65846.1"/>
    </source>
</evidence>
<dbReference type="OrthoDB" id="9798176at2"/>
<evidence type="ECO:0000256" key="3">
    <source>
        <dbReference type="ARBA" id="ARBA00022722"/>
    </source>
</evidence>
<dbReference type="GO" id="GO:0043571">
    <property type="term" value="P:maintenance of CRISPR repeat elements"/>
    <property type="evidence" value="ECO:0007669"/>
    <property type="project" value="UniProtKB-UniRule"/>
</dbReference>
<comment type="cofactor">
    <cofactor evidence="1 9">
        <name>Mg(2+)</name>
        <dbReference type="ChEBI" id="CHEBI:18420"/>
    </cofactor>
</comment>
<keyword evidence="5 9" id="KW-0255">Endonuclease</keyword>
<keyword evidence="4 9" id="KW-0479">Metal-binding</keyword>
<comment type="caution">
    <text evidence="10">The sequence shown here is derived from an EMBL/GenBank/DDBJ whole genome shotgun (WGS) entry which is preliminary data.</text>
</comment>
<dbReference type="EMBL" id="SZQL01000018">
    <property type="protein sequence ID" value="TKK65846.1"/>
    <property type="molecule type" value="Genomic_DNA"/>
</dbReference>
<dbReference type="HAMAP" id="MF_01471">
    <property type="entry name" value="Cas2"/>
    <property type="match status" value="1"/>
</dbReference>
<gene>
    <name evidence="9 10" type="primary">cas2</name>
    <name evidence="10" type="ORF">FC093_19030</name>
</gene>
<evidence type="ECO:0000256" key="1">
    <source>
        <dbReference type="ARBA" id="ARBA00001946"/>
    </source>
</evidence>
<evidence type="ECO:0000313" key="11">
    <source>
        <dbReference type="Proteomes" id="UP000305848"/>
    </source>
</evidence>
<dbReference type="Proteomes" id="UP000305848">
    <property type="component" value="Unassembled WGS sequence"/>
</dbReference>
<dbReference type="NCBIfam" id="TIGR01573">
    <property type="entry name" value="cas2"/>
    <property type="match status" value="1"/>
</dbReference>
<comment type="subunit">
    <text evidence="9">Homodimer, forms a heterotetramer with a Cas1 homodimer.</text>
</comment>
<comment type="function">
    <text evidence="9">CRISPR (clustered regularly interspaced short palindromic repeat), is an adaptive immune system that provides protection against mobile genetic elements (viruses, transposable elements and conjugative plasmids). CRISPR clusters contain sequences complementary to antecedent mobile elements and target invading nucleic acids. CRISPR clusters are transcribed and processed into CRISPR RNA (crRNA). Functions as a ssRNA-specific endoribonuclease. Involved in the integration of spacer DNA into the CRISPR cassette.</text>
</comment>